<dbReference type="eggNOG" id="ENOG5033FJW">
    <property type="taxonomic scope" value="Bacteria"/>
</dbReference>
<dbReference type="Proteomes" id="UP000002724">
    <property type="component" value="Chromosome"/>
</dbReference>
<dbReference type="EMBL" id="CP001110">
    <property type="protein sequence ID" value="ACF44809.1"/>
    <property type="molecule type" value="Genomic_DNA"/>
</dbReference>
<dbReference type="HOGENOM" id="CLU_2407912_0_0_10"/>
<gene>
    <name evidence="1" type="ordered locus">Ppha_2649</name>
</gene>
<evidence type="ECO:0000313" key="2">
    <source>
        <dbReference type="Proteomes" id="UP000002724"/>
    </source>
</evidence>
<proteinExistence type="predicted"/>
<name>B4SFY2_PELPB</name>
<keyword evidence="2" id="KW-1185">Reference proteome</keyword>
<evidence type="ECO:0000313" key="1">
    <source>
        <dbReference type="EMBL" id="ACF44809.1"/>
    </source>
</evidence>
<accession>B4SFY2</accession>
<dbReference type="STRING" id="324925.Ppha_2649"/>
<dbReference type="KEGG" id="pph:Ppha_2649"/>
<dbReference type="OrthoDB" id="598210at2"/>
<dbReference type="RefSeq" id="WP_012509281.1">
    <property type="nucleotide sequence ID" value="NC_011060.1"/>
</dbReference>
<reference evidence="1 2" key="1">
    <citation type="submission" date="2008-06" db="EMBL/GenBank/DDBJ databases">
        <title>Complete sequence of Pelodictyon phaeoclathratiforme BU-1.</title>
        <authorList>
            <consortium name="US DOE Joint Genome Institute"/>
            <person name="Lucas S."/>
            <person name="Copeland A."/>
            <person name="Lapidus A."/>
            <person name="Glavina del Rio T."/>
            <person name="Dalin E."/>
            <person name="Tice H."/>
            <person name="Bruce D."/>
            <person name="Goodwin L."/>
            <person name="Pitluck S."/>
            <person name="Schmutz J."/>
            <person name="Larimer F."/>
            <person name="Land M."/>
            <person name="Hauser L."/>
            <person name="Kyrpides N."/>
            <person name="Mikhailova N."/>
            <person name="Liu Z."/>
            <person name="Li T."/>
            <person name="Zhao F."/>
            <person name="Overmann J."/>
            <person name="Bryant D.A."/>
            <person name="Richardson P."/>
        </authorList>
    </citation>
    <scope>NUCLEOTIDE SEQUENCE [LARGE SCALE GENOMIC DNA]</scope>
    <source>
        <strain evidence="2">DSM 5477 / BU-1</strain>
    </source>
</reference>
<protein>
    <submittedName>
        <fullName evidence="1">Uncharacterized protein</fullName>
    </submittedName>
</protein>
<organism evidence="1 2">
    <name type="scientific">Pelodictyon phaeoclathratiforme (strain DSM 5477 / BU-1)</name>
    <dbReference type="NCBI Taxonomy" id="324925"/>
    <lineage>
        <taxon>Bacteria</taxon>
        <taxon>Pseudomonadati</taxon>
        <taxon>Chlorobiota</taxon>
        <taxon>Chlorobiia</taxon>
        <taxon>Chlorobiales</taxon>
        <taxon>Chlorobiaceae</taxon>
        <taxon>Chlorobium/Pelodictyon group</taxon>
        <taxon>Pelodictyon</taxon>
    </lineage>
</organism>
<dbReference type="AlphaFoldDB" id="B4SFY2"/>
<sequence length="76" mass="8613">MQLTITLPDILPDQLSPVINKLKALFTKEGIAVEIKPEALSYDSWDNLNIDKIAVDTGRDDFAENHDHYLYGIAKR</sequence>